<dbReference type="EMBL" id="GBXM01050241">
    <property type="protein sequence ID" value="JAH58336.1"/>
    <property type="molecule type" value="Transcribed_RNA"/>
</dbReference>
<organism evidence="1">
    <name type="scientific">Anguilla anguilla</name>
    <name type="common">European freshwater eel</name>
    <name type="synonym">Muraena anguilla</name>
    <dbReference type="NCBI Taxonomy" id="7936"/>
    <lineage>
        <taxon>Eukaryota</taxon>
        <taxon>Metazoa</taxon>
        <taxon>Chordata</taxon>
        <taxon>Craniata</taxon>
        <taxon>Vertebrata</taxon>
        <taxon>Euteleostomi</taxon>
        <taxon>Actinopterygii</taxon>
        <taxon>Neopterygii</taxon>
        <taxon>Teleostei</taxon>
        <taxon>Anguilliformes</taxon>
        <taxon>Anguillidae</taxon>
        <taxon>Anguilla</taxon>
    </lineage>
</organism>
<accession>A0A0E9TXS9</accession>
<evidence type="ECO:0000313" key="1">
    <source>
        <dbReference type="EMBL" id="JAH58336.1"/>
    </source>
</evidence>
<reference evidence="1" key="2">
    <citation type="journal article" date="2015" name="Fish Shellfish Immunol.">
        <title>Early steps in the European eel (Anguilla anguilla)-Vibrio vulnificus interaction in the gills: Role of the RtxA13 toxin.</title>
        <authorList>
            <person name="Callol A."/>
            <person name="Pajuelo D."/>
            <person name="Ebbesson L."/>
            <person name="Teles M."/>
            <person name="MacKenzie S."/>
            <person name="Amaro C."/>
        </authorList>
    </citation>
    <scope>NUCLEOTIDE SEQUENCE</scope>
</reference>
<name>A0A0E9TXS9_ANGAN</name>
<proteinExistence type="predicted"/>
<sequence length="33" mass="3933">MYYSLVSPRLQIQLPKSNDKFRPGFIKDLVLKH</sequence>
<protein>
    <submittedName>
        <fullName evidence="1">Uncharacterized protein</fullName>
    </submittedName>
</protein>
<dbReference type="AlphaFoldDB" id="A0A0E9TXS9"/>
<reference evidence="1" key="1">
    <citation type="submission" date="2014-11" db="EMBL/GenBank/DDBJ databases">
        <authorList>
            <person name="Amaro Gonzalez C."/>
        </authorList>
    </citation>
    <scope>NUCLEOTIDE SEQUENCE</scope>
</reference>